<organism evidence="1 2">
    <name type="scientific">Neptunitalea chrysea</name>
    <dbReference type="NCBI Taxonomy" id="1647581"/>
    <lineage>
        <taxon>Bacteria</taxon>
        <taxon>Pseudomonadati</taxon>
        <taxon>Bacteroidota</taxon>
        <taxon>Flavobacteriia</taxon>
        <taxon>Flavobacteriales</taxon>
        <taxon>Flavobacteriaceae</taxon>
        <taxon>Neptunitalea</taxon>
    </lineage>
</organism>
<evidence type="ECO:0000313" key="2">
    <source>
        <dbReference type="Proteomes" id="UP001143545"/>
    </source>
</evidence>
<reference evidence="1" key="1">
    <citation type="submission" date="2022-07" db="EMBL/GenBank/DDBJ databases">
        <title>Taxonomy of Novel Oxalotrophic and Methylotrophic Bacteria.</title>
        <authorList>
            <person name="Sahin N."/>
            <person name="Tani A."/>
        </authorList>
    </citation>
    <scope>NUCLEOTIDE SEQUENCE</scope>
    <source>
        <strain evidence="1">AM327</strain>
    </source>
</reference>
<evidence type="ECO:0000313" key="1">
    <source>
        <dbReference type="EMBL" id="GLB52720.1"/>
    </source>
</evidence>
<accession>A0A9W6B543</accession>
<dbReference type="RefSeq" id="WP_281754189.1">
    <property type="nucleotide sequence ID" value="NZ_BRVP01000010.1"/>
</dbReference>
<dbReference type="AlphaFoldDB" id="A0A9W6B543"/>
<sequence>MIQEGKKHVCTYDLSGEEKEAPEDCGDIFKNVDLPPLLVPQYISFFSEENGGVFYYLVATYNLRPMSEDLQPPELV</sequence>
<comment type="caution">
    <text evidence="1">The sequence shown here is derived from an EMBL/GenBank/DDBJ whole genome shotgun (WGS) entry which is preliminary data.</text>
</comment>
<dbReference type="Proteomes" id="UP001143545">
    <property type="component" value="Unassembled WGS sequence"/>
</dbReference>
<protein>
    <submittedName>
        <fullName evidence="1">Uncharacterized protein</fullName>
    </submittedName>
</protein>
<gene>
    <name evidence="1" type="ORF">NBRC110019_17600</name>
</gene>
<name>A0A9W6B543_9FLAO</name>
<dbReference type="EMBL" id="BRVP01000010">
    <property type="protein sequence ID" value="GLB52720.1"/>
    <property type="molecule type" value="Genomic_DNA"/>
</dbReference>
<proteinExistence type="predicted"/>
<keyword evidence="2" id="KW-1185">Reference proteome</keyword>